<proteinExistence type="predicted"/>
<name>A0A2U1KUQ6_ARTAN</name>
<organism evidence="1 2">
    <name type="scientific">Artemisia annua</name>
    <name type="common">Sweet wormwood</name>
    <dbReference type="NCBI Taxonomy" id="35608"/>
    <lineage>
        <taxon>Eukaryota</taxon>
        <taxon>Viridiplantae</taxon>
        <taxon>Streptophyta</taxon>
        <taxon>Embryophyta</taxon>
        <taxon>Tracheophyta</taxon>
        <taxon>Spermatophyta</taxon>
        <taxon>Magnoliopsida</taxon>
        <taxon>eudicotyledons</taxon>
        <taxon>Gunneridae</taxon>
        <taxon>Pentapetalae</taxon>
        <taxon>asterids</taxon>
        <taxon>campanulids</taxon>
        <taxon>Asterales</taxon>
        <taxon>Asteraceae</taxon>
        <taxon>Asteroideae</taxon>
        <taxon>Anthemideae</taxon>
        <taxon>Artemisiinae</taxon>
        <taxon>Artemisia</taxon>
    </lineage>
</organism>
<protein>
    <submittedName>
        <fullName evidence="1">Uncharacterized protein</fullName>
    </submittedName>
</protein>
<evidence type="ECO:0000313" key="1">
    <source>
        <dbReference type="EMBL" id="PWA40484.1"/>
    </source>
</evidence>
<dbReference type="AlphaFoldDB" id="A0A2U1KUQ6"/>
<evidence type="ECO:0000313" key="2">
    <source>
        <dbReference type="Proteomes" id="UP000245207"/>
    </source>
</evidence>
<accession>A0A2U1KUQ6</accession>
<reference evidence="1 2" key="1">
    <citation type="journal article" date="2018" name="Mol. Plant">
        <title>The genome of Artemisia annua provides insight into the evolution of Asteraceae family and artemisinin biosynthesis.</title>
        <authorList>
            <person name="Shen Q."/>
            <person name="Zhang L."/>
            <person name="Liao Z."/>
            <person name="Wang S."/>
            <person name="Yan T."/>
            <person name="Shi P."/>
            <person name="Liu M."/>
            <person name="Fu X."/>
            <person name="Pan Q."/>
            <person name="Wang Y."/>
            <person name="Lv Z."/>
            <person name="Lu X."/>
            <person name="Zhang F."/>
            <person name="Jiang W."/>
            <person name="Ma Y."/>
            <person name="Chen M."/>
            <person name="Hao X."/>
            <person name="Li L."/>
            <person name="Tang Y."/>
            <person name="Lv G."/>
            <person name="Zhou Y."/>
            <person name="Sun X."/>
            <person name="Brodelius P.E."/>
            <person name="Rose J.K.C."/>
            <person name="Tang K."/>
        </authorList>
    </citation>
    <scope>NUCLEOTIDE SEQUENCE [LARGE SCALE GENOMIC DNA]</scope>
    <source>
        <strain evidence="2">cv. Huhao1</strain>
        <tissue evidence="1">Leaf</tissue>
    </source>
</reference>
<sequence length="87" mass="9740">MENQHGVNIVALEFKSSGFGCGKGRGRRSVKSRDRNERVQRDAMLNVTCVGNEKENHGRGSGQDHQDYGGECRIILMGYRSRISRSV</sequence>
<comment type="caution">
    <text evidence="1">The sequence shown here is derived from an EMBL/GenBank/DDBJ whole genome shotgun (WGS) entry which is preliminary data.</text>
</comment>
<keyword evidence="2" id="KW-1185">Reference proteome</keyword>
<dbReference type="Proteomes" id="UP000245207">
    <property type="component" value="Unassembled WGS sequence"/>
</dbReference>
<gene>
    <name evidence="1" type="ORF">CTI12_AA562240</name>
</gene>
<dbReference type="EMBL" id="PKPP01013765">
    <property type="protein sequence ID" value="PWA40484.1"/>
    <property type="molecule type" value="Genomic_DNA"/>
</dbReference>